<dbReference type="InterPro" id="IPR020846">
    <property type="entry name" value="MFS_dom"/>
</dbReference>
<feature type="transmembrane region" description="Helical" evidence="1">
    <location>
        <begin position="41"/>
        <end position="62"/>
    </location>
</feature>
<comment type="caution">
    <text evidence="3">The sequence shown here is derived from an EMBL/GenBank/DDBJ whole genome shotgun (WGS) entry which is preliminary data.</text>
</comment>
<dbReference type="InterPro" id="IPR036259">
    <property type="entry name" value="MFS_trans_sf"/>
</dbReference>
<dbReference type="InterPro" id="IPR011701">
    <property type="entry name" value="MFS"/>
</dbReference>
<dbReference type="GO" id="GO:0022857">
    <property type="term" value="F:transmembrane transporter activity"/>
    <property type="evidence" value="ECO:0007669"/>
    <property type="project" value="InterPro"/>
</dbReference>
<organism evidence="3">
    <name type="scientific">marine sediment metagenome</name>
    <dbReference type="NCBI Taxonomy" id="412755"/>
    <lineage>
        <taxon>unclassified sequences</taxon>
        <taxon>metagenomes</taxon>
        <taxon>ecological metagenomes</taxon>
    </lineage>
</organism>
<evidence type="ECO:0000256" key="1">
    <source>
        <dbReference type="SAM" id="Phobius"/>
    </source>
</evidence>
<dbReference type="SUPFAM" id="SSF103473">
    <property type="entry name" value="MFS general substrate transporter"/>
    <property type="match status" value="1"/>
</dbReference>
<dbReference type="EMBL" id="BARU01040392">
    <property type="protein sequence ID" value="GAH77503.1"/>
    <property type="molecule type" value="Genomic_DNA"/>
</dbReference>
<dbReference type="PROSITE" id="PS50850">
    <property type="entry name" value="MFS"/>
    <property type="match status" value="1"/>
</dbReference>
<dbReference type="Pfam" id="PF07690">
    <property type="entry name" value="MFS_1"/>
    <property type="match status" value="1"/>
</dbReference>
<sequence length="130" mass="13667">MLSDRIHRPFALGFVALLCSGIGNTAMPWIGSLGWLLAARFLHVAGDGAFMVFQSVTIANLFHRRRLGGNVGLFVMVGNTGAFVGASVSGYIPGNVYPFLVSGVLAFIGVIVFVLFGRPLWAVGAGPQDG</sequence>
<keyword evidence="1" id="KW-1133">Transmembrane helix</keyword>
<keyword evidence="1" id="KW-0812">Transmembrane</keyword>
<evidence type="ECO:0000259" key="2">
    <source>
        <dbReference type="PROSITE" id="PS50850"/>
    </source>
</evidence>
<name>X1K5Z7_9ZZZZ</name>
<proteinExistence type="predicted"/>
<accession>X1K5Z7</accession>
<feature type="domain" description="Major facilitator superfamily (MFS) profile" evidence="2">
    <location>
        <begin position="1"/>
        <end position="130"/>
    </location>
</feature>
<keyword evidence="1" id="KW-0472">Membrane</keyword>
<feature type="transmembrane region" description="Helical" evidence="1">
    <location>
        <begin position="71"/>
        <end position="91"/>
    </location>
</feature>
<feature type="transmembrane region" description="Helical" evidence="1">
    <location>
        <begin position="97"/>
        <end position="116"/>
    </location>
</feature>
<protein>
    <recommendedName>
        <fullName evidence="2">Major facilitator superfamily (MFS) profile domain-containing protein</fullName>
    </recommendedName>
</protein>
<gene>
    <name evidence="3" type="ORF">S03H2_62451</name>
</gene>
<dbReference type="Gene3D" id="1.20.1250.20">
    <property type="entry name" value="MFS general substrate transporter like domains"/>
    <property type="match status" value="1"/>
</dbReference>
<evidence type="ECO:0000313" key="3">
    <source>
        <dbReference type="EMBL" id="GAH77503.1"/>
    </source>
</evidence>
<reference evidence="3" key="1">
    <citation type="journal article" date="2014" name="Front. Microbiol.">
        <title>High frequency of phylogenetically diverse reductive dehalogenase-homologous genes in deep subseafloor sedimentary metagenomes.</title>
        <authorList>
            <person name="Kawai M."/>
            <person name="Futagami T."/>
            <person name="Toyoda A."/>
            <person name="Takaki Y."/>
            <person name="Nishi S."/>
            <person name="Hori S."/>
            <person name="Arai W."/>
            <person name="Tsubouchi T."/>
            <person name="Morono Y."/>
            <person name="Uchiyama I."/>
            <person name="Ito T."/>
            <person name="Fujiyama A."/>
            <person name="Inagaki F."/>
            <person name="Takami H."/>
        </authorList>
    </citation>
    <scope>NUCLEOTIDE SEQUENCE</scope>
    <source>
        <strain evidence="3">Expedition CK06-06</strain>
    </source>
</reference>
<dbReference type="AlphaFoldDB" id="X1K5Z7"/>